<evidence type="ECO:0000256" key="1">
    <source>
        <dbReference type="ARBA" id="ARBA00022679"/>
    </source>
</evidence>
<keyword evidence="1" id="KW-0808">Transferase</keyword>
<keyword evidence="2" id="KW-0294">Fucose metabolism</keyword>
<dbReference type="Pfam" id="PF10250">
    <property type="entry name" value="O-FucT"/>
    <property type="match status" value="1"/>
</dbReference>
<evidence type="ECO:0000256" key="2">
    <source>
        <dbReference type="ARBA" id="ARBA00023253"/>
    </source>
</evidence>
<comment type="caution">
    <text evidence="4">The sequence shown here is derived from an EMBL/GenBank/DDBJ whole genome shotgun (WGS) entry which is preliminary data.</text>
</comment>
<dbReference type="Gene3D" id="3.40.50.11350">
    <property type="match status" value="1"/>
</dbReference>
<keyword evidence="3" id="KW-0119">Carbohydrate metabolism</keyword>
<name>A0A9P6VPI3_9HELO</name>
<dbReference type="OrthoDB" id="20368at2759"/>
<evidence type="ECO:0000256" key="3">
    <source>
        <dbReference type="ARBA" id="ARBA00023277"/>
    </source>
</evidence>
<accession>A0A9P6VPI3</accession>
<protein>
    <recommendedName>
        <fullName evidence="6">AlteRNAtive oxidase protein</fullName>
    </recommendedName>
</protein>
<dbReference type="Proteomes" id="UP000785200">
    <property type="component" value="Unassembled WGS sequence"/>
</dbReference>
<dbReference type="CDD" id="cd11296">
    <property type="entry name" value="O-FucT_like"/>
    <property type="match status" value="1"/>
</dbReference>
<evidence type="ECO:0008006" key="6">
    <source>
        <dbReference type="Google" id="ProtNLM"/>
    </source>
</evidence>
<reference evidence="4" key="1">
    <citation type="submission" date="2019-07" db="EMBL/GenBank/DDBJ databases">
        <title>Hyphodiscus hymeniophilus genome sequencing and assembly.</title>
        <authorList>
            <person name="Kramer G."/>
            <person name="Nodwell J."/>
        </authorList>
    </citation>
    <scope>NUCLEOTIDE SEQUENCE</scope>
    <source>
        <strain evidence="4">ATCC 34498</strain>
    </source>
</reference>
<dbReference type="AlphaFoldDB" id="A0A9P6VPI3"/>
<dbReference type="GO" id="GO:0006004">
    <property type="term" value="P:fucose metabolic process"/>
    <property type="evidence" value="ECO:0007669"/>
    <property type="project" value="UniProtKB-KW"/>
</dbReference>
<gene>
    <name evidence="4" type="ORF">D0Z07_1860</name>
</gene>
<dbReference type="EMBL" id="VNKQ01000004">
    <property type="protein sequence ID" value="KAG0651274.1"/>
    <property type="molecule type" value="Genomic_DNA"/>
</dbReference>
<sequence>MKVGHTHYPSPTSNAAIPVATSETKVADVKTHTKDKFDGLRNLCDEIQWTDGLWLHCHNHCGENQTSICGGLNNARSRIQTCLRYAIDAGMGIILPSVTMRNEDELLQTDGGTSVCPEKFWDITHLQKAMRKQCPQLQIRTCGDRSGFDIVLDAPSRNYMDTPYTNGTFRAFMEDVLEVSGLNFADATRSNPILITFADTYVGWNYRYSLEITTIRKALFKVLQFNKQLLKLSSKVLQSPELQEGAFIGVHLRGESDWPAGFGGLNDQMRLYVEEIEKIQTSSPTEVKTVYVSCGDSIAIGLFRDMLSPLGYTVHDKWTLLAGQPDILAQVEGLTFDEKAIVEYQTLVQAKFWMGIITSSMSSLIAYARSVNDKEDFFDTYVFPGSERSGFNRAYPESPSMKGNNVTKLMVLSGPDIMESFP</sequence>
<keyword evidence="5" id="KW-1185">Reference proteome</keyword>
<evidence type="ECO:0000313" key="5">
    <source>
        <dbReference type="Proteomes" id="UP000785200"/>
    </source>
</evidence>
<evidence type="ECO:0000313" key="4">
    <source>
        <dbReference type="EMBL" id="KAG0651274.1"/>
    </source>
</evidence>
<dbReference type="InterPro" id="IPR019378">
    <property type="entry name" value="GDP-Fuc_O-FucTrfase"/>
</dbReference>
<proteinExistence type="predicted"/>
<organism evidence="4 5">
    <name type="scientific">Hyphodiscus hymeniophilus</name>
    <dbReference type="NCBI Taxonomy" id="353542"/>
    <lineage>
        <taxon>Eukaryota</taxon>
        <taxon>Fungi</taxon>
        <taxon>Dikarya</taxon>
        <taxon>Ascomycota</taxon>
        <taxon>Pezizomycotina</taxon>
        <taxon>Leotiomycetes</taxon>
        <taxon>Helotiales</taxon>
        <taxon>Hyphodiscaceae</taxon>
        <taxon>Hyphodiscus</taxon>
    </lineage>
</organism>
<dbReference type="GO" id="GO:0016740">
    <property type="term" value="F:transferase activity"/>
    <property type="evidence" value="ECO:0007669"/>
    <property type="project" value="UniProtKB-KW"/>
</dbReference>